<dbReference type="InterPro" id="IPR039425">
    <property type="entry name" value="RNA_pol_sigma-70-like"/>
</dbReference>
<organism evidence="7 8">
    <name type="scientific">Pseudopedobacter beijingensis</name>
    <dbReference type="NCBI Taxonomy" id="1207056"/>
    <lineage>
        <taxon>Bacteria</taxon>
        <taxon>Pseudomonadati</taxon>
        <taxon>Bacteroidota</taxon>
        <taxon>Sphingobacteriia</taxon>
        <taxon>Sphingobacteriales</taxon>
        <taxon>Sphingobacteriaceae</taxon>
        <taxon>Pseudopedobacter</taxon>
    </lineage>
</organism>
<evidence type="ECO:0000256" key="2">
    <source>
        <dbReference type="ARBA" id="ARBA00023015"/>
    </source>
</evidence>
<evidence type="ECO:0000313" key="8">
    <source>
        <dbReference type="Proteomes" id="UP001597118"/>
    </source>
</evidence>
<evidence type="ECO:0000259" key="5">
    <source>
        <dbReference type="Pfam" id="PF04542"/>
    </source>
</evidence>
<evidence type="ECO:0000256" key="1">
    <source>
        <dbReference type="ARBA" id="ARBA00010641"/>
    </source>
</evidence>
<keyword evidence="2" id="KW-0805">Transcription regulation</keyword>
<dbReference type="Pfam" id="PF08281">
    <property type="entry name" value="Sigma70_r4_2"/>
    <property type="match status" value="1"/>
</dbReference>
<evidence type="ECO:0000313" key="7">
    <source>
        <dbReference type="EMBL" id="MFD1628480.1"/>
    </source>
</evidence>
<dbReference type="InterPro" id="IPR013324">
    <property type="entry name" value="RNA_pol_sigma_r3/r4-like"/>
</dbReference>
<dbReference type="NCBIfam" id="TIGR02937">
    <property type="entry name" value="sigma70-ECF"/>
    <property type="match status" value="1"/>
</dbReference>
<name>A0ABW4I6W0_9SPHI</name>
<dbReference type="Proteomes" id="UP001597118">
    <property type="component" value="Unassembled WGS sequence"/>
</dbReference>
<dbReference type="InterPro" id="IPR014284">
    <property type="entry name" value="RNA_pol_sigma-70_dom"/>
</dbReference>
<keyword evidence="3" id="KW-0731">Sigma factor</keyword>
<evidence type="ECO:0000259" key="6">
    <source>
        <dbReference type="Pfam" id="PF08281"/>
    </source>
</evidence>
<dbReference type="PANTHER" id="PTHR43133">
    <property type="entry name" value="RNA POLYMERASE ECF-TYPE SIGMA FACTO"/>
    <property type="match status" value="1"/>
</dbReference>
<evidence type="ECO:0000256" key="4">
    <source>
        <dbReference type="ARBA" id="ARBA00023163"/>
    </source>
</evidence>
<sequence>MILNSDINLLAQLKQGESAAFDAMFKKYYKVLCVNALFYLKSEEDAEDLVQTFFIEFAEKRLYLKLEGEIKGYLFRSIQNRCLNHIRASNNLKRKQESIELKEEIADDNDAMELRENMYVLMEQALCDMPAQRRQALTMVYLENKKYQDAADKMGISINSLKTHLKIGLKSLREKIKNKKEFTCITIFIVYIIKYIYNI</sequence>
<dbReference type="EMBL" id="JBHUDG010000002">
    <property type="protein sequence ID" value="MFD1628480.1"/>
    <property type="molecule type" value="Genomic_DNA"/>
</dbReference>
<dbReference type="SUPFAM" id="SSF88946">
    <property type="entry name" value="Sigma2 domain of RNA polymerase sigma factors"/>
    <property type="match status" value="1"/>
</dbReference>
<dbReference type="Pfam" id="PF04542">
    <property type="entry name" value="Sigma70_r2"/>
    <property type="match status" value="1"/>
</dbReference>
<dbReference type="SUPFAM" id="SSF88659">
    <property type="entry name" value="Sigma3 and sigma4 domains of RNA polymerase sigma factors"/>
    <property type="match status" value="1"/>
</dbReference>
<dbReference type="Gene3D" id="1.10.1740.10">
    <property type="match status" value="1"/>
</dbReference>
<gene>
    <name evidence="7" type="ORF">ACFSAH_01255</name>
</gene>
<dbReference type="InterPro" id="IPR036388">
    <property type="entry name" value="WH-like_DNA-bd_sf"/>
</dbReference>
<reference evidence="8" key="1">
    <citation type="journal article" date="2019" name="Int. J. Syst. Evol. Microbiol.">
        <title>The Global Catalogue of Microorganisms (GCM) 10K type strain sequencing project: providing services to taxonomists for standard genome sequencing and annotation.</title>
        <authorList>
            <consortium name="The Broad Institute Genomics Platform"/>
            <consortium name="The Broad Institute Genome Sequencing Center for Infectious Disease"/>
            <person name="Wu L."/>
            <person name="Ma J."/>
        </authorList>
    </citation>
    <scope>NUCLEOTIDE SEQUENCE [LARGE SCALE GENOMIC DNA]</scope>
    <source>
        <strain evidence="8">CCUG 53762</strain>
    </source>
</reference>
<dbReference type="InterPro" id="IPR013249">
    <property type="entry name" value="RNA_pol_sigma70_r4_t2"/>
</dbReference>
<dbReference type="Gene3D" id="1.10.10.10">
    <property type="entry name" value="Winged helix-like DNA-binding domain superfamily/Winged helix DNA-binding domain"/>
    <property type="match status" value="1"/>
</dbReference>
<feature type="domain" description="RNA polymerase sigma factor 70 region 4 type 2" evidence="6">
    <location>
        <begin position="122"/>
        <end position="172"/>
    </location>
</feature>
<comment type="caution">
    <text evidence="7">The sequence shown here is derived from an EMBL/GenBank/DDBJ whole genome shotgun (WGS) entry which is preliminary data.</text>
</comment>
<dbReference type="InterPro" id="IPR013325">
    <property type="entry name" value="RNA_pol_sigma_r2"/>
</dbReference>
<protein>
    <submittedName>
        <fullName evidence="7">RNA polymerase sigma factor</fullName>
    </submittedName>
</protein>
<keyword evidence="8" id="KW-1185">Reference proteome</keyword>
<accession>A0ABW4I6W0</accession>
<dbReference type="PANTHER" id="PTHR43133:SF46">
    <property type="entry name" value="RNA POLYMERASE SIGMA-70 FACTOR ECF SUBFAMILY"/>
    <property type="match status" value="1"/>
</dbReference>
<proteinExistence type="inferred from homology"/>
<feature type="domain" description="RNA polymerase sigma-70 region 2" evidence="5">
    <location>
        <begin position="24"/>
        <end position="89"/>
    </location>
</feature>
<dbReference type="InterPro" id="IPR007627">
    <property type="entry name" value="RNA_pol_sigma70_r2"/>
</dbReference>
<keyword evidence="4" id="KW-0804">Transcription</keyword>
<evidence type="ECO:0000256" key="3">
    <source>
        <dbReference type="ARBA" id="ARBA00023082"/>
    </source>
</evidence>
<comment type="similarity">
    <text evidence="1">Belongs to the sigma-70 factor family. ECF subfamily.</text>
</comment>
<dbReference type="RefSeq" id="WP_379660867.1">
    <property type="nucleotide sequence ID" value="NZ_JBHUDG010000002.1"/>
</dbReference>